<dbReference type="OrthoDB" id="5428495at2759"/>
<dbReference type="EMBL" id="CP017556">
    <property type="protein sequence ID" value="AOW03726.1"/>
    <property type="molecule type" value="Genomic_DNA"/>
</dbReference>
<evidence type="ECO:0000256" key="7">
    <source>
        <dbReference type="PIRNR" id="PIRNR002744"/>
    </source>
</evidence>
<keyword evidence="5" id="KW-1133">Transmembrane helix</keyword>
<evidence type="ECO:0000256" key="5">
    <source>
        <dbReference type="ARBA" id="ARBA00022989"/>
    </source>
</evidence>
<evidence type="ECO:0000256" key="6">
    <source>
        <dbReference type="ARBA" id="ARBA00023136"/>
    </source>
</evidence>
<dbReference type="AlphaFoldDB" id="A0A1H6QC69"/>
<dbReference type="VEuPathDB" id="FungiDB:YALI1_D09453g"/>
<dbReference type="GeneID" id="2910892"/>
<protein>
    <submittedName>
        <fullName evidence="8">Uncharacterized protein</fullName>
    </submittedName>
</protein>
<dbReference type="PIRSF" id="PIRSF002744">
    <property type="entry name" value="Pur-cyt_permease"/>
    <property type="match status" value="1"/>
</dbReference>
<dbReference type="eggNOG" id="ENOG502QR29">
    <property type="taxonomic scope" value="Eukaryota"/>
</dbReference>
<dbReference type="KEGG" id="yli:2910892"/>
<dbReference type="InterPro" id="IPR001248">
    <property type="entry name" value="Pur-cyt_permease"/>
</dbReference>
<dbReference type="PANTHER" id="PTHR31806">
    <property type="entry name" value="PURINE-CYTOSINE PERMEASE FCY2-RELATED"/>
    <property type="match status" value="1"/>
</dbReference>
<evidence type="ECO:0000313" key="9">
    <source>
        <dbReference type="EMBL" id="RDW26412.1"/>
    </source>
</evidence>
<comment type="similarity">
    <text evidence="2 7">Belongs to the purine-cytosine permease (2.A.39) family.</text>
</comment>
<reference evidence="8 10" key="1">
    <citation type="journal article" date="2016" name="PLoS ONE">
        <title>Sequence Assembly of Yarrowia lipolytica Strain W29/CLIB89 Shows Transposable Element Diversity.</title>
        <authorList>
            <person name="Magnan C."/>
            <person name="Yu J."/>
            <person name="Chang I."/>
            <person name="Jahn E."/>
            <person name="Kanomata Y."/>
            <person name="Wu J."/>
            <person name="Zeller M."/>
            <person name="Oakes M."/>
            <person name="Baldi P."/>
            <person name="Sandmeyer S."/>
        </authorList>
    </citation>
    <scope>NUCLEOTIDE SEQUENCE [LARGE SCALE GENOMIC DNA]</scope>
    <source>
        <strain evidence="8">CLIB89</strain>
        <strain evidence="10">CLIB89(W29)</strain>
    </source>
</reference>
<name>A0A1H6QC69_YARLL</name>
<dbReference type="GO" id="GO:0090482">
    <property type="term" value="F:vitamin transmembrane transporter activity"/>
    <property type="evidence" value="ECO:0007669"/>
    <property type="project" value="EnsemblFungi"/>
</dbReference>
<gene>
    <name evidence="9" type="ORF">B0I71DRAFT_130916</name>
    <name evidence="8" type="ORF">YALI1_D09453g</name>
</gene>
<keyword evidence="3 7" id="KW-0813">Transport</keyword>
<dbReference type="GO" id="GO:0000329">
    <property type="term" value="C:fungal-type vacuole membrane"/>
    <property type="evidence" value="ECO:0007669"/>
    <property type="project" value="TreeGrafter"/>
</dbReference>
<comment type="subcellular location">
    <subcellularLocation>
        <location evidence="1">Membrane</location>
        <topology evidence="1">Multi-pass membrane protein</topology>
    </subcellularLocation>
</comment>
<dbReference type="Gene3D" id="1.10.4160.10">
    <property type="entry name" value="Hydantoin permease"/>
    <property type="match status" value="1"/>
</dbReference>
<dbReference type="OMA" id="AFGRYSM"/>
<evidence type="ECO:0000313" key="8">
    <source>
        <dbReference type="EMBL" id="AOW03726.1"/>
    </source>
</evidence>
<keyword evidence="6 7" id="KW-0472">Membrane</keyword>
<dbReference type="VEuPathDB" id="FungiDB:YALI0_D07392g"/>
<evidence type="ECO:0000313" key="11">
    <source>
        <dbReference type="Proteomes" id="UP000256601"/>
    </source>
</evidence>
<proteinExistence type="inferred from homology"/>
<evidence type="ECO:0000256" key="4">
    <source>
        <dbReference type="ARBA" id="ARBA00022692"/>
    </source>
</evidence>
<dbReference type="InterPro" id="IPR026030">
    <property type="entry name" value="Pur-cyt_permease_Fcy2/21/22"/>
</dbReference>
<organism evidence="8 10">
    <name type="scientific">Yarrowia lipolytica</name>
    <name type="common">Candida lipolytica</name>
    <dbReference type="NCBI Taxonomy" id="4952"/>
    <lineage>
        <taxon>Eukaryota</taxon>
        <taxon>Fungi</taxon>
        <taxon>Dikarya</taxon>
        <taxon>Ascomycota</taxon>
        <taxon>Saccharomycotina</taxon>
        <taxon>Dipodascomycetes</taxon>
        <taxon>Dipodascales</taxon>
        <taxon>Dipodascales incertae sedis</taxon>
        <taxon>Yarrowia</taxon>
    </lineage>
</organism>
<dbReference type="RefSeq" id="XP_502529.2">
    <property type="nucleotide sequence ID" value="XM_502529.2"/>
</dbReference>
<reference evidence="9 11" key="2">
    <citation type="submission" date="2018-07" db="EMBL/GenBank/DDBJ databases">
        <title>Draft Genome Assemblies for Five Robust Yarrowia lipolytica Strains Exhibiting High Lipid Production and Pentose Sugar Utilization and Sugar Alcohol Secretion from Undetoxified Lignocellulosic Biomass Hydrolysates.</title>
        <authorList>
            <consortium name="DOE Joint Genome Institute"/>
            <person name="Walker C."/>
            <person name="Ryu S."/>
            <person name="Na H."/>
            <person name="Zane M."/>
            <person name="LaButti K."/>
            <person name="Lipzen A."/>
            <person name="Haridas S."/>
            <person name="Barry K."/>
            <person name="Grigoriev I.V."/>
            <person name="Quarterman J."/>
            <person name="Slininger P."/>
            <person name="Dien B."/>
            <person name="Trinh C.T."/>
        </authorList>
    </citation>
    <scope>NUCLEOTIDE SEQUENCE [LARGE SCALE GENOMIC DNA]</scope>
    <source>
        <strain evidence="9 11">YB392</strain>
    </source>
</reference>
<sequence length="553" mass="61475">MSHYHDKNDISTFVESGSTRPVSASSLDSSIRPQFPESHLYDDEKPSPDVSVHSLPRDTWFEKFIYYSSKVDSLGVELRGIQRIPLDERKKADTKAFIDISLFWICACGGLTSMQGMMLGPLAFGLSLKDSLVSGLLGVFLGSGVAAYGATFGPRSGLRQLVGARIFAGWWPTKVFALLSIIGGLGWSIVNCVVGGQVLGSVSDGKVPLEVGITIVTVVSFFTAVFGVRAVMWFEKVFAIPLNVVFLLLYVCSHSYYDVHAKSQGTHLTIAGNWLSNFAACFGITNTWMPLAADYYAQYSPSVKNWKIVTVTWLSIFIPSAFVGVLGTLLSTGVNTNTEWAAIHDKWGNGGLITAGFAKWKGGGKFLVVLLFISIICNNILNTYSFALSIQTWGRAVMRVPRWFWSFICCCIYFGCSMGGRYKLSEYLNNFLPMIGYWAHIFFLLILLEQILFRRKKLPVEPGHEDENDPYYRWYLWDSPERLPHGIAAFCSFLLGATGAVLGMSQVYFQGPIAKHVGAYGADLGLEAITFFVCISYPIFRYLEAKRWPERFA</sequence>
<evidence type="ECO:0000256" key="2">
    <source>
        <dbReference type="ARBA" id="ARBA00008974"/>
    </source>
</evidence>
<evidence type="ECO:0000256" key="3">
    <source>
        <dbReference type="ARBA" id="ARBA00022448"/>
    </source>
</evidence>
<accession>A0A1H6QC69</accession>
<dbReference type="EMBL" id="KZ858980">
    <property type="protein sequence ID" value="RDW26412.1"/>
    <property type="molecule type" value="Genomic_DNA"/>
</dbReference>
<keyword evidence="4" id="KW-0812">Transmembrane</keyword>
<dbReference type="Proteomes" id="UP000256601">
    <property type="component" value="Unassembled WGS sequence"/>
</dbReference>
<dbReference type="Pfam" id="PF02133">
    <property type="entry name" value="Transp_cyt_pur"/>
    <property type="match status" value="1"/>
</dbReference>
<evidence type="ECO:0000313" key="10">
    <source>
        <dbReference type="Proteomes" id="UP000182444"/>
    </source>
</evidence>
<dbReference type="PANTHER" id="PTHR31806:SF17">
    <property type="entry name" value="VITAMIN B6 TRANSPORTER TPN1"/>
    <property type="match status" value="1"/>
</dbReference>
<evidence type="ECO:0000256" key="1">
    <source>
        <dbReference type="ARBA" id="ARBA00004141"/>
    </source>
</evidence>
<dbReference type="GO" id="GO:0005886">
    <property type="term" value="C:plasma membrane"/>
    <property type="evidence" value="ECO:0007669"/>
    <property type="project" value="EnsemblFungi"/>
</dbReference>
<dbReference type="Proteomes" id="UP000182444">
    <property type="component" value="Chromosome 1D"/>
</dbReference>